<organism evidence="1 2">
    <name type="scientific">Haloechinothrix alba</name>
    <dbReference type="NCBI Taxonomy" id="664784"/>
    <lineage>
        <taxon>Bacteria</taxon>
        <taxon>Bacillati</taxon>
        <taxon>Actinomycetota</taxon>
        <taxon>Actinomycetes</taxon>
        <taxon>Pseudonocardiales</taxon>
        <taxon>Pseudonocardiaceae</taxon>
        <taxon>Haloechinothrix</taxon>
    </lineage>
</organism>
<protein>
    <submittedName>
        <fullName evidence="1">Uncharacterized protein</fullName>
    </submittedName>
</protein>
<dbReference type="AlphaFoldDB" id="A0A238WCP1"/>
<dbReference type="EMBL" id="FZNW01000006">
    <property type="protein sequence ID" value="SNR44332.1"/>
    <property type="molecule type" value="Genomic_DNA"/>
</dbReference>
<sequence length="70" mass="7706">MPFTTNIHIHEITRGTRLAITLKNGSRIAGKATGRPKTTRHMSNEIGIRPLTGKGIRHYDTNDIASIIAL</sequence>
<proteinExistence type="predicted"/>
<keyword evidence="2" id="KW-1185">Reference proteome</keyword>
<gene>
    <name evidence="1" type="ORF">SAMN06265360_10641</name>
</gene>
<reference evidence="2" key="1">
    <citation type="submission" date="2017-06" db="EMBL/GenBank/DDBJ databases">
        <authorList>
            <person name="Varghese N."/>
            <person name="Submissions S."/>
        </authorList>
    </citation>
    <scope>NUCLEOTIDE SEQUENCE [LARGE SCALE GENOMIC DNA]</scope>
    <source>
        <strain evidence="2">DSM 45207</strain>
    </source>
</reference>
<accession>A0A238WCP1</accession>
<dbReference type="Proteomes" id="UP000198348">
    <property type="component" value="Unassembled WGS sequence"/>
</dbReference>
<evidence type="ECO:0000313" key="1">
    <source>
        <dbReference type="EMBL" id="SNR44332.1"/>
    </source>
</evidence>
<evidence type="ECO:0000313" key="2">
    <source>
        <dbReference type="Proteomes" id="UP000198348"/>
    </source>
</evidence>
<name>A0A238WCP1_9PSEU</name>
<dbReference type="RefSeq" id="WP_089300641.1">
    <property type="nucleotide sequence ID" value="NZ_FZNW01000006.1"/>
</dbReference>